<dbReference type="Proteomes" id="UP000001542">
    <property type="component" value="Unassembled WGS sequence"/>
</dbReference>
<evidence type="ECO:0000313" key="2">
    <source>
        <dbReference type="EMBL" id="EAY22978.1"/>
    </source>
</evidence>
<dbReference type="VEuPathDB" id="TrichDB:TVAGG3_0528400"/>
<evidence type="ECO:0000313" key="3">
    <source>
        <dbReference type="Proteomes" id="UP000001542"/>
    </source>
</evidence>
<feature type="compositionally biased region" description="Basic and acidic residues" evidence="1">
    <location>
        <begin position="21"/>
        <end position="34"/>
    </location>
</feature>
<name>A2D8V2_TRIV3</name>
<evidence type="ECO:0000256" key="1">
    <source>
        <dbReference type="SAM" id="MobiDB-lite"/>
    </source>
</evidence>
<dbReference type="VEuPathDB" id="TrichDB:TVAG_182140"/>
<dbReference type="SMR" id="A2D8V2"/>
<reference evidence="2" key="2">
    <citation type="journal article" date="2007" name="Science">
        <title>Draft genome sequence of the sexually transmitted pathogen Trichomonas vaginalis.</title>
        <authorList>
            <person name="Carlton J.M."/>
            <person name="Hirt R.P."/>
            <person name="Silva J.C."/>
            <person name="Delcher A.L."/>
            <person name="Schatz M."/>
            <person name="Zhao Q."/>
            <person name="Wortman J.R."/>
            <person name="Bidwell S.L."/>
            <person name="Alsmark U.C.M."/>
            <person name="Besteiro S."/>
            <person name="Sicheritz-Ponten T."/>
            <person name="Noel C.J."/>
            <person name="Dacks J.B."/>
            <person name="Foster P.G."/>
            <person name="Simillion C."/>
            <person name="Van de Peer Y."/>
            <person name="Miranda-Saavedra D."/>
            <person name="Barton G.J."/>
            <person name="Westrop G.D."/>
            <person name="Mueller S."/>
            <person name="Dessi D."/>
            <person name="Fiori P.L."/>
            <person name="Ren Q."/>
            <person name="Paulsen I."/>
            <person name="Zhang H."/>
            <person name="Bastida-Corcuera F.D."/>
            <person name="Simoes-Barbosa A."/>
            <person name="Brown M.T."/>
            <person name="Hayes R.D."/>
            <person name="Mukherjee M."/>
            <person name="Okumura C.Y."/>
            <person name="Schneider R."/>
            <person name="Smith A.J."/>
            <person name="Vanacova S."/>
            <person name="Villalvazo M."/>
            <person name="Haas B.J."/>
            <person name="Pertea M."/>
            <person name="Feldblyum T.V."/>
            <person name="Utterback T.R."/>
            <person name="Shu C.L."/>
            <person name="Osoegawa K."/>
            <person name="de Jong P.J."/>
            <person name="Hrdy I."/>
            <person name="Horvathova L."/>
            <person name="Zubacova Z."/>
            <person name="Dolezal P."/>
            <person name="Malik S.B."/>
            <person name="Logsdon J.M. Jr."/>
            <person name="Henze K."/>
            <person name="Gupta A."/>
            <person name="Wang C.C."/>
            <person name="Dunne R.L."/>
            <person name="Upcroft J.A."/>
            <person name="Upcroft P."/>
            <person name="White O."/>
            <person name="Salzberg S.L."/>
            <person name="Tang P."/>
            <person name="Chiu C.-H."/>
            <person name="Lee Y.-S."/>
            <person name="Embley T.M."/>
            <person name="Coombs G.H."/>
            <person name="Mottram J.C."/>
            <person name="Tachezy J."/>
            <person name="Fraser-Liggett C.M."/>
            <person name="Johnson P.J."/>
        </authorList>
    </citation>
    <scope>NUCLEOTIDE SEQUENCE [LARGE SCALE GENOMIC DNA]</scope>
    <source>
        <strain evidence="2">G3</strain>
    </source>
</reference>
<dbReference type="KEGG" id="tva:5468539"/>
<sequence length="69" mass="7996">MFLLFLLFVAFRRARNPYMDPEHEEAHREVKEETTDSQPDDCEDVKEPHKGIIIKSVFKLGAGLIVPQI</sequence>
<dbReference type="InParanoid" id="A2D8V2"/>
<dbReference type="RefSeq" id="XP_001583964.1">
    <property type="nucleotide sequence ID" value="XM_001583914.1"/>
</dbReference>
<keyword evidence="3" id="KW-1185">Reference proteome</keyword>
<dbReference type="EMBL" id="DS113180">
    <property type="protein sequence ID" value="EAY22978.1"/>
    <property type="molecule type" value="Genomic_DNA"/>
</dbReference>
<dbReference type="AlphaFoldDB" id="A2D8V2"/>
<accession>A2D8V2</accession>
<reference evidence="2" key="1">
    <citation type="submission" date="2006-10" db="EMBL/GenBank/DDBJ databases">
        <authorList>
            <person name="Amadeo P."/>
            <person name="Zhao Q."/>
            <person name="Wortman J."/>
            <person name="Fraser-Liggett C."/>
            <person name="Carlton J."/>
        </authorList>
    </citation>
    <scope>NUCLEOTIDE SEQUENCE</scope>
    <source>
        <strain evidence="2">G3</strain>
    </source>
</reference>
<feature type="region of interest" description="Disordered" evidence="1">
    <location>
        <begin position="21"/>
        <end position="45"/>
    </location>
</feature>
<protein>
    <submittedName>
        <fullName evidence="2">Uncharacterized protein</fullName>
    </submittedName>
</protein>
<proteinExistence type="predicted"/>
<gene>
    <name evidence="2" type="ORF">TVAG_182140</name>
</gene>
<organism evidence="2 3">
    <name type="scientific">Trichomonas vaginalis (strain ATCC PRA-98 / G3)</name>
    <dbReference type="NCBI Taxonomy" id="412133"/>
    <lineage>
        <taxon>Eukaryota</taxon>
        <taxon>Metamonada</taxon>
        <taxon>Parabasalia</taxon>
        <taxon>Trichomonadida</taxon>
        <taxon>Trichomonadidae</taxon>
        <taxon>Trichomonas</taxon>
    </lineage>
</organism>